<dbReference type="Pfam" id="PF25116">
    <property type="entry name" value="CBM87_Agd3"/>
    <property type="match status" value="1"/>
</dbReference>
<name>A0A1H2VV11_9PSEU</name>
<evidence type="ECO:0000313" key="4">
    <source>
        <dbReference type="EMBL" id="SDW72185.1"/>
    </source>
</evidence>
<dbReference type="AlphaFoldDB" id="A0A1H2VV11"/>
<keyword evidence="2" id="KW-0732">Signal</keyword>
<dbReference type="InterPro" id="IPR056827">
    <property type="entry name" value="CBM87_Agd3"/>
</dbReference>
<evidence type="ECO:0000256" key="2">
    <source>
        <dbReference type="SAM" id="SignalP"/>
    </source>
</evidence>
<protein>
    <recommendedName>
        <fullName evidence="3">Agd3 CBM87 domain-containing protein</fullName>
    </recommendedName>
</protein>
<feature type="signal peptide" evidence="2">
    <location>
        <begin position="1"/>
        <end position="23"/>
    </location>
</feature>
<accession>A0A1H2VV11</accession>
<evidence type="ECO:0000256" key="1">
    <source>
        <dbReference type="SAM" id="MobiDB-lite"/>
    </source>
</evidence>
<reference evidence="4 5" key="1">
    <citation type="submission" date="2016-10" db="EMBL/GenBank/DDBJ databases">
        <authorList>
            <person name="de Groot N.N."/>
        </authorList>
    </citation>
    <scope>NUCLEOTIDE SEQUENCE [LARGE SCALE GENOMIC DNA]</scope>
    <source>
        <strain evidence="4 5">CPCC 202699</strain>
    </source>
</reference>
<dbReference type="EMBL" id="FNON01000001">
    <property type="protein sequence ID" value="SDW72185.1"/>
    <property type="molecule type" value="Genomic_DNA"/>
</dbReference>
<evidence type="ECO:0000313" key="5">
    <source>
        <dbReference type="Proteomes" id="UP000199515"/>
    </source>
</evidence>
<sequence length="683" mass="74004">MARRLQGPALVVAALTLVGVTLASPNSAGPVPGGEPVAASVPPQAPAARKSRVPVRVSAPGGPGDRIALRQLVIATGEDDFGLATWKSVLDSLGSPYDVLLADRERLDPAKLAGPDGIGRYNAILLTDNALLKARGGGKYTSVFDDAQWQVLADYERAHRVRQVALNAAPGAGPDEYCLRAKGETDIGKNPAQLTLTPSGAKLLDYLAPDVRIPLTQSYLYETDLKPGCSAEPLLSFEDSVAGVVAKSPDGRERAALTFSTGPDALSTVLLGYGLVRWATHGVMVGEQRHWFTVDVDDWFNVTMRLQPDGTRAVFRLDGPEAATISAQQKELRGKYPLADGFTLNLPYNAGRFQNWVPAACSANGDEDSLSRYSRCLAGEFRWINHTLTHPEMNDTSYDVSRKEIADNLRLGTAGGLAVPGEILKTPEYSGLGVYNPDRESTEPPTDFGLAKSNQAMLDAARDLGVKFLQGNMSFAGHRPGCFNCGIHHPLRPELLVVPDWPTNIAFEATTPEEQSTLYNAEYKQGLDYTAVINAEADVSLRHLMNGSAYAHTLHQGNLHIYQPGRSVAFDWITATVDKYAKLYRVPLKTPDWTTLAHYTRDRTAHFTELAARHDAIWDRTHNTVSYTPDGVTALFVTGLETREATDADQAQPDEGEQYGSDSVSRLDLTAGNTVVVKASPRT</sequence>
<dbReference type="STRING" id="589385.SAMN05421504_1011338"/>
<proteinExistence type="predicted"/>
<dbReference type="Proteomes" id="UP000199515">
    <property type="component" value="Unassembled WGS sequence"/>
</dbReference>
<feature type="compositionally biased region" description="Low complexity" evidence="1">
    <location>
        <begin position="36"/>
        <end position="48"/>
    </location>
</feature>
<keyword evidence="5" id="KW-1185">Reference proteome</keyword>
<organism evidence="4 5">
    <name type="scientific">Amycolatopsis xylanica</name>
    <dbReference type="NCBI Taxonomy" id="589385"/>
    <lineage>
        <taxon>Bacteria</taxon>
        <taxon>Bacillati</taxon>
        <taxon>Actinomycetota</taxon>
        <taxon>Actinomycetes</taxon>
        <taxon>Pseudonocardiales</taxon>
        <taxon>Pseudonocardiaceae</taxon>
        <taxon>Amycolatopsis</taxon>
    </lineage>
</organism>
<feature type="region of interest" description="Disordered" evidence="1">
    <location>
        <begin position="28"/>
        <end position="57"/>
    </location>
</feature>
<feature type="region of interest" description="Disordered" evidence="1">
    <location>
        <begin position="644"/>
        <end position="667"/>
    </location>
</feature>
<feature type="domain" description="Agd3 CBM87" evidence="3">
    <location>
        <begin position="71"/>
        <end position="260"/>
    </location>
</feature>
<gene>
    <name evidence="4" type="ORF">SAMN05421504_1011338</name>
</gene>
<evidence type="ECO:0000259" key="3">
    <source>
        <dbReference type="Pfam" id="PF25116"/>
    </source>
</evidence>
<feature type="chain" id="PRO_5038937765" description="Agd3 CBM87 domain-containing protein" evidence="2">
    <location>
        <begin position="24"/>
        <end position="683"/>
    </location>
</feature>